<dbReference type="EMBL" id="JABULH010000006">
    <property type="protein sequence ID" value="NTS66349.1"/>
    <property type="molecule type" value="Genomic_DNA"/>
</dbReference>
<name>A0ABX2JKM1_9SPHN</name>
<evidence type="ECO:0000313" key="3">
    <source>
        <dbReference type="Proteomes" id="UP000621447"/>
    </source>
</evidence>
<evidence type="ECO:0000256" key="1">
    <source>
        <dbReference type="SAM" id="Phobius"/>
    </source>
</evidence>
<keyword evidence="3" id="KW-1185">Reference proteome</keyword>
<proteinExistence type="predicted"/>
<evidence type="ECO:0000313" key="2">
    <source>
        <dbReference type="EMBL" id="NTS66349.1"/>
    </source>
</evidence>
<keyword evidence="1" id="KW-1133">Transmembrane helix</keyword>
<dbReference type="RefSeq" id="WP_174194968.1">
    <property type="nucleotide sequence ID" value="NZ_JABULH010000006.1"/>
</dbReference>
<comment type="caution">
    <text evidence="2">The sequence shown here is derived from an EMBL/GenBank/DDBJ whole genome shotgun (WGS) entry which is preliminary data.</text>
</comment>
<keyword evidence="1" id="KW-0472">Membrane</keyword>
<protein>
    <submittedName>
        <fullName evidence="2">Uncharacterized protein</fullName>
    </submittedName>
</protein>
<feature type="transmembrane region" description="Helical" evidence="1">
    <location>
        <begin position="62"/>
        <end position="84"/>
    </location>
</feature>
<reference evidence="2 3" key="1">
    <citation type="submission" date="2020-06" db="EMBL/GenBank/DDBJ databases">
        <title>Sphingomonas hominis sp. nov., a member of the Sphingomonas, isolated from the hair of a 22-year-old girl.</title>
        <authorList>
            <person name="Zhang D.-F."/>
            <person name="Cui X.-W."/>
        </authorList>
    </citation>
    <scope>NUCLEOTIDE SEQUENCE [LARGE SCALE GENOMIC DNA]</scope>
    <source>
        <strain evidence="2 3">HHU CXW</strain>
    </source>
</reference>
<dbReference type="Proteomes" id="UP000621447">
    <property type="component" value="Unassembled WGS sequence"/>
</dbReference>
<feature type="transmembrane region" description="Helical" evidence="1">
    <location>
        <begin position="112"/>
        <end position="138"/>
    </location>
</feature>
<feature type="transmembrane region" description="Helical" evidence="1">
    <location>
        <begin position="21"/>
        <end position="42"/>
    </location>
</feature>
<organism evidence="2 3">
    <name type="scientific">Sphingomonas hominis</name>
    <dbReference type="NCBI Taxonomy" id="2741495"/>
    <lineage>
        <taxon>Bacteria</taxon>
        <taxon>Pseudomonadati</taxon>
        <taxon>Pseudomonadota</taxon>
        <taxon>Alphaproteobacteria</taxon>
        <taxon>Sphingomonadales</taxon>
        <taxon>Sphingomonadaceae</taxon>
        <taxon>Sphingomonas</taxon>
    </lineage>
</organism>
<sequence>MNILSFPFLYLRLTTERGWPLFLRDGLATVVIALAIGAPFAFFDSLNFFGPSGLVDKLGTFASVLAGFYIAALLAVATFASALGDLDSPIKKGKVLAPSDTGEKEELSRREYVCALFGYLSALALLVAVLSILITLIAPTFAPWASNLWTKANVRMQASIDVRWIKAVPIVAYSMIVSSMLVTTLHGLYYLIDRLYAQAPRILPKKSKGGEPPTA</sequence>
<accession>A0ABX2JKM1</accession>
<keyword evidence="1" id="KW-0812">Transmembrane</keyword>
<gene>
    <name evidence="2" type="ORF">HRV97_14415</name>
</gene>
<feature type="transmembrane region" description="Helical" evidence="1">
    <location>
        <begin position="170"/>
        <end position="192"/>
    </location>
</feature>